<dbReference type="PANTHER" id="PTHR43283">
    <property type="entry name" value="BETA-LACTAMASE-RELATED"/>
    <property type="match status" value="1"/>
</dbReference>
<evidence type="ECO:0000313" key="3">
    <source>
        <dbReference type="Proteomes" id="UP000304912"/>
    </source>
</evidence>
<evidence type="ECO:0000313" key="2">
    <source>
        <dbReference type="EMBL" id="QCZ95124.1"/>
    </source>
</evidence>
<feature type="domain" description="Beta-lactamase-related" evidence="1">
    <location>
        <begin position="118"/>
        <end position="402"/>
    </location>
</feature>
<organism evidence="2 3">
    <name type="scientific">Salinimonas iocasae</name>
    <dbReference type="NCBI Taxonomy" id="2572577"/>
    <lineage>
        <taxon>Bacteria</taxon>
        <taxon>Pseudomonadati</taxon>
        <taxon>Pseudomonadota</taxon>
        <taxon>Gammaproteobacteria</taxon>
        <taxon>Alteromonadales</taxon>
        <taxon>Alteromonadaceae</taxon>
        <taxon>Alteromonas/Salinimonas group</taxon>
        <taxon>Salinimonas</taxon>
    </lineage>
</organism>
<dbReference type="Pfam" id="PF00144">
    <property type="entry name" value="Beta-lactamase"/>
    <property type="match status" value="1"/>
</dbReference>
<dbReference type="KEGG" id="salk:FBQ74_01935"/>
<dbReference type="GO" id="GO:0016787">
    <property type="term" value="F:hydrolase activity"/>
    <property type="evidence" value="ECO:0007669"/>
    <property type="project" value="UniProtKB-KW"/>
</dbReference>
<dbReference type="InterPro" id="IPR001466">
    <property type="entry name" value="Beta-lactam-related"/>
</dbReference>
<protein>
    <submittedName>
        <fullName evidence="2">Serine hydrolase</fullName>
    </submittedName>
</protein>
<reference evidence="2 3" key="1">
    <citation type="submission" date="2019-04" db="EMBL/GenBank/DDBJ databases">
        <title>Salinimonas iocasae sp. nov., a halophilic bacterium isolated from the outer tube casing of tubeworms in Okinawa Trough.</title>
        <authorList>
            <person name="Zhang H."/>
            <person name="Wang H."/>
            <person name="Li C."/>
        </authorList>
    </citation>
    <scope>NUCLEOTIDE SEQUENCE [LARGE SCALE GENOMIC DNA]</scope>
    <source>
        <strain evidence="2 3">KX18D6</strain>
    </source>
</reference>
<dbReference type="Proteomes" id="UP000304912">
    <property type="component" value="Chromosome"/>
</dbReference>
<evidence type="ECO:0000259" key="1">
    <source>
        <dbReference type="Pfam" id="PF00144"/>
    </source>
</evidence>
<keyword evidence="2" id="KW-0378">Hydrolase</keyword>
<sequence length="426" mass="47107">MLCLMVFGSFTPLCAEQLPDAKASNPEKLQWMQGFPPEPERLITQPQSNFFSFPKLRWSVCHIRELMPTKQVSRGIVGPGLWQSRLAPDIDKITFNAGDSKEQLTWRQSLARNYTDGILVLHKGVIVYEQYFGCMRRDGKHAAMSMTKSLIGLLAEILIAEGTLDDRQLVKSIIPELADSGFGDATIRQVMDMTTAVDFNEDYSDPGADIWQYSVATDPFASPSDGQPVGYFAYLKGVKKQGIHGKAFGYRTVNTDVLGWVIARKTGKDVASLLSDKIWQHIDAEQDAYMTVDRLGTPFAGGGLSAGLRDLGRLGQLLLDDGKYKNKQIIPAATIASIEQGGDKAAFAKAGYLTLAGGSYRSMWWLLHNKNNAYAARGVHGQTLYIDPVAQMVIVRFASFPHAKNHYIDPTSLPAYEALADYLLKK</sequence>
<dbReference type="PANTHER" id="PTHR43283:SF7">
    <property type="entry name" value="BETA-LACTAMASE-RELATED DOMAIN-CONTAINING PROTEIN"/>
    <property type="match status" value="1"/>
</dbReference>
<proteinExistence type="predicted"/>
<dbReference type="InterPro" id="IPR012338">
    <property type="entry name" value="Beta-lactam/transpept-like"/>
</dbReference>
<dbReference type="Gene3D" id="3.40.710.10">
    <property type="entry name" value="DD-peptidase/beta-lactamase superfamily"/>
    <property type="match status" value="1"/>
</dbReference>
<accession>A0A5B7YHL4</accession>
<dbReference type="EMBL" id="CP039852">
    <property type="protein sequence ID" value="QCZ95124.1"/>
    <property type="molecule type" value="Genomic_DNA"/>
</dbReference>
<keyword evidence="3" id="KW-1185">Reference proteome</keyword>
<dbReference type="AlphaFoldDB" id="A0A5B7YHL4"/>
<dbReference type="InterPro" id="IPR050789">
    <property type="entry name" value="Diverse_Enzym_Activities"/>
</dbReference>
<name>A0A5B7YHL4_9ALTE</name>
<gene>
    <name evidence="2" type="ORF">FBQ74_01935</name>
</gene>
<dbReference type="SUPFAM" id="SSF56601">
    <property type="entry name" value="beta-lactamase/transpeptidase-like"/>
    <property type="match status" value="1"/>
</dbReference>
<dbReference type="OrthoDB" id="9814204at2"/>